<gene>
    <name evidence="1" type="ORF">N3K66_007922</name>
</gene>
<comment type="caution">
    <text evidence="1">The sequence shown here is derived from an EMBL/GenBank/DDBJ whole genome shotgun (WGS) entry which is preliminary data.</text>
</comment>
<dbReference type="Proteomes" id="UP001163324">
    <property type="component" value="Chromosome 8"/>
</dbReference>
<accession>A0ACC0URZ5</accession>
<keyword evidence="2" id="KW-1185">Reference proteome</keyword>
<proteinExistence type="predicted"/>
<evidence type="ECO:0000313" key="1">
    <source>
        <dbReference type="EMBL" id="KAI9896900.1"/>
    </source>
</evidence>
<organism evidence="1 2">
    <name type="scientific">Trichothecium roseum</name>
    <dbReference type="NCBI Taxonomy" id="47278"/>
    <lineage>
        <taxon>Eukaryota</taxon>
        <taxon>Fungi</taxon>
        <taxon>Dikarya</taxon>
        <taxon>Ascomycota</taxon>
        <taxon>Pezizomycotina</taxon>
        <taxon>Sordariomycetes</taxon>
        <taxon>Hypocreomycetidae</taxon>
        <taxon>Hypocreales</taxon>
        <taxon>Hypocreales incertae sedis</taxon>
        <taxon>Trichothecium</taxon>
    </lineage>
</organism>
<protein>
    <submittedName>
        <fullName evidence="1">Uncharacterized protein</fullName>
    </submittedName>
</protein>
<dbReference type="EMBL" id="CM047947">
    <property type="protein sequence ID" value="KAI9896900.1"/>
    <property type="molecule type" value="Genomic_DNA"/>
</dbReference>
<name>A0ACC0URZ5_9HYPO</name>
<reference evidence="1" key="1">
    <citation type="submission" date="2022-10" db="EMBL/GenBank/DDBJ databases">
        <title>Complete Genome of Trichothecium roseum strain YXFP-22015, a Plant Pathogen Isolated from Citrus.</title>
        <authorList>
            <person name="Wang Y."/>
            <person name="Zhu L."/>
        </authorList>
    </citation>
    <scope>NUCLEOTIDE SEQUENCE</scope>
    <source>
        <strain evidence="1">YXFP-22015</strain>
    </source>
</reference>
<evidence type="ECO:0000313" key="2">
    <source>
        <dbReference type="Proteomes" id="UP001163324"/>
    </source>
</evidence>
<sequence>MASPSTFPGLLPDWSNLDVLHRNTLPARAHFYPYATEQAALTFDREQGEFRSLNGTWKFHYDASPFDAPSWEGVDTSSWDDIEVPGMWQTQGYGHPHYTNIDFPFPVTPPNVSYVNPTGSYWREFEVPDDWEGQQIRLRYEGVDSAFHVWVNGEEVGYSQGSRNPSEFDITDYLTSSSNATNTLATRVYQWSDGTYIEDQDQWWLSGIFRDVYLVPFADSAIVDYDVKPLVDEALETGTLQVNVTIRGDDGPMTVKLLSPSGDELDAWEGKASDRYSREVKGDDLRLWSAETPDLYTVLITFNNRTISQKAGFRRIEQSGSNFLVNGEAVTLYGVNRHEHHPLSGRTVPYDFMRKDLILMKQSNINAIRTSHYPPHPSFFDVADELGFYVIAEADLECHGFGSVPGEAASWTSDNPDWEKAYVDRAEQLVQRLRNHASIIIWSLGNECFYGQNHVAMHDYIKSKDDSRRVHYEPDSNAATADMYSRMYSSPDDIRKHISEHTDKPLILCEYAHSMGNGPGGLVDYIDLFRSEPLLQGGLVWEWANHGLLKKEGDLEYYAYGGDFGDEPNDADFIMDGMLLSDHTPMPSLAEYAKVIQPVTVKLNEGGDKMVVVNHYDFLDLGRLDATWHLVQDSDGNGTESKSLELPSVPAGENRTVDLPFDKGSLTQDSWLTVEFKLKQGTKWADEGHVVAWDQMYFQASSQRRARASTSVEKLLVNRQGGGAEPERNGTRLQVDMGSSQFGFDLLQGNVTWSVDGVDLLQRGPELSFCRALTQNDMGGGGDGDPWAQARVCEMHTQVRDVTWETSGDGLAVTFHVWFAPKVLEWGADATLTYTVSESSLRVHAKGEFVGESQPEVLPRIGLMAVLPKSFDKATWFGRGPGESYRDSKQAGRIGRHESTVEDLFQYYDYPQENGNREDARWLRLTSGPVTLDARRGEGAASTFSFTAKRYMPGDLDAALHPHELTPLDFTVLNLDYETNGLGTASCGPGPFEEYRCFAKAFDFSFDLSV</sequence>